<evidence type="ECO:0000313" key="1">
    <source>
        <dbReference type="EMBL" id="KAI4325751.1"/>
    </source>
</evidence>
<protein>
    <submittedName>
        <fullName evidence="1">Uncharacterized protein</fullName>
    </submittedName>
</protein>
<dbReference type="Proteomes" id="UP001057402">
    <property type="component" value="Chromosome 9"/>
</dbReference>
<dbReference type="EMBL" id="CM042888">
    <property type="protein sequence ID" value="KAI4325751.1"/>
    <property type="molecule type" value="Genomic_DNA"/>
</dbReference>
<proteinExistence type="predicted"/>
<accession>A0ACB9MPZ9</accession>
<name>A0ACB9MPZ9_9MYRT</name>
<gene>
    <name evidence="1" type="ORF">MLD38_031122</name>
</gene>
<evidence type="ECO:0000313" key="2">
    <source>
        <dbReference type="Proteomes" id="UP001057402"/>
    </source>
</evidence>
<keyword evidence="2" id="KW-1185">Reference proteome</keyword>
<organism evidence="1 2">
    <name type="scientific">Melastoma candidum</name>
    <dbReference type="NCBI Taxonomy" id="119954"/>
    <lineage>
        <taxon>Eukaryota</taxon>
        <taxon>Viridiplantae</taxon>
        <taxon>Streptophyta</taxon>
        <taxon>Embryophyta</taxon>
        <taxon>Tracheophyta</taxon>
        <taxon>Spermatophyta</taxon>
        <taxon>Magnoliopsida</taxon>
        <taxon>eudicotyledons</taxon>
        <taxon>Gunneridae</taxon>
        <taxon>Pentapetalae</taxon>
        <taxon>rosids</taxon>
        <taxon>malvids</taxon>
        <taxon>Myrtales</taxon>
        <taxon>Melastomataceae</taxon>
        <taxon>Melastomatoideae</taxon>
        <taxon>Melastomateae</taxon>
        <taxon>Melastoma</taxon>
    </lineage>
</organism>
<reference evidence="2" key="1">
    <citation type="journal article" date="2023" name="Front. Plant Sci.">
        <title>Chromosomal-level genome assembly of Melastoma candidum provides insights into trichome evolution.</title>
        <authorList>
            <person name="Zhong Y."/>
            <person name="Wu W."/>
            <person name="Sun C."/>
            <person name="Zou P."/>
            <person name="Liu Y."/>
            <person name="Dai S."/>
            <person name="Zhou R."/>
        </authorList>
    </citation>
    <scope>NUCLEOTIDE SEQUENCE [LARGE SCALE GENOMIC DNA]</scope>
</reference>
<sequence>MSSVKQLPKSIHSVVRSGVLLYDLTSVVEELVFNSIDSGAKTISISIGIDACSIKVVDDGSGISRDDLALLGERYATSKYQKKDTEDASPGIFGSRGEALASISDIAVLEITSKAHGRPNGYRKVLKGCECLHLGIDADQKDIGTAVVVRDLFYNQPIRQKSTLSSPKKVLESVKRRILLISFVHPQISFKVVDIDSDDQLVCIRSSATSLPLLSSQYGSELCSSLFELNDQDGSLKLEGYISGPSKDFSIKAFQLVYINARPISKGRIHKLVNQVASMFDCEEISVASDGFPQGKRSRTSSGISFFLNLRCPRSWYDLIFEPLKTTVEFKHWDAVLSFVEKTVKCCWKENLYKACNLQRYEVWKVDQNSTSAMTVEEFQESPEFLRKKSRLAYSHKFHDLPFSLDSKECNWLSNSDMREDQPKKCRNSVEDLFFSRDERRYVQCPSELDSPVEKYRSTEWLNCDAHYGYLRSPDSGLLSNHGSSYADDILLATDDTIDEHSSAEAVNFDAHVGCPLSPEYAMHTKSYADDDLQERILSSARTTSDITGSLFGGKYESLNMDSFVAKTSEMTSTFDYQQQRNNFVIGSGGWRPFKSCSFQTFTEERGCNIRNIEEHSWKTHGYEVRKKNLSIDDYTNFRNPMAMTKWNFGSFSRSACQHETCSSTTQSGDDMLEETDFLSTSLPSLPLIIDSPPNETGLSSDSLSQRFQSSSFKRSADIDILEELEEYGPLCEENCKLEFSTMFTRRDGPCNRYDDYHICNPDIDAKKPYKGNFISNFFEMGNKSEKNYASPFKNLREQWIREDFPLESSAKDILPDYRLQSQDSHHRIRTSRENAKSREAFYFDKPGCVQIHQERPTRSLSAPPFYRRKTRFKLSNAVISTLKRFASEDGKHNSEEIVRVKHPSFGQGSGGHLPSVTPMTFLESRDHGTKLRDNYLPVNTNNNSISVRTTHQSPILSTRSGILHLVSDSLVPKSITRDCLASARVLQQIDKKFIPIIAGQTLAAIDQHAADERIRLEELRKKVLSGEVMKVTYLESEKELVLPEMAHQMLHNYKDQVESWGWICSIRTENSASFQKNFTILKGWPTMVSLIAVPCILGVTLTDRDLLEFLLQLAETDGSSTMPPSVLRVLNVKACRGAIMFGDSLLPSECALLVEELKQTKLCFQCAHGRPTTIPLANLGELHNQVRELRMRDDYPNHPWHGLQRHEINLKRTTNRLHAALR</sequence>
<comment type="caution">
    <text evidence="1">The sequence shown here is derived from an EMBL/GenBank/DDBJ whole genome shotgun (WGS) entry which is preliminary data.</text>
</comment>